<comment type="caution">
    <text evidence="2">The sequence shown here is derived from an EMBL/GenBank/DDBJ whole genome shotgun (WGS) entry which is preliminary data.</text>
</comment>
<reference evidence="3" key="2">
    <citation type="submission" date="2016-02" db="EMBL/GenBank/DDBJ databases">
        <title>Genome sequencing of Aspergillus luchuensis NBRC 4314.</title>
        <authorList>
            <person name="Yamada O."/>
        </authorList>
    </citation>
    <scope>NUCLEOTIDE SEQUENCE [LARGE SCALE GENOMIC DNA]</scope>
    <source>
        <strain evidence="3">RIB 2604</strain>
    </source>
</reference>
<proteinExistence type="predicted"/>
<feature type="region of interest" description="Disordered" evidence="1">
    <location>
        <begin position="19"/>
        <end position="48"/>
    </location>
</feature>
<name>A0A146F470_ASPKA</name>
<protein>
    <submittedName>
        <fullName evidence="2">Glycosyl transferase</fullName>
    </submittedName>
</protein>
<sequence length="48" mass="5124">MVTLYWVLVGFIGSMDRLGLSSSSPSEAVSPNTIQPRGARNLSSQKGK</sequence>
<dbReference type="EMBL" id="BCWF01000008">
    <property type="protein sequence ID" value="GAT20609.1"/>
    <property type="molecule type" value="Genomic_DNA"/>
</dbReference>
<evidence type="ECO:0000313" key="3">
    <source>
        <dbReference type="Proteomes" id="UP000075230"/>
    </source>
</evidence>
<gene>
    <name evidence="2" type="ORF">RIB2604_00800790</name>
</gene>
<dbReference type="AlphaFoldDB" id="A0A146F470"/>
<evidence type="ECO:0000256" key="1">
    <source>
        <dbReference type="SAM" id="MobiDB-lite"/>
    </source>
</evidence>
<feature type="compositionally biased region" description="Polar residues" evidence="1">
    <location>
        <begin position="27"/>
        <end position="48"/>
    </location>
</feature>
<reference evidence="2 3" key="1">
    <citation type="journal article" date="2016" name="DNA Res.">
        <title>Genome sequence of Aspergillus luchuensis NBRC 4314.</title>
        <authorList>
            <person name="Yamada O."/>
            <person name="Machida M."/>
            <person name="Hosoyama A."/>
            <person name="Goto M."/>
            <person name="Takahashi T."/>
            <person name="Futagami T."/>
            <person name="Yamagata Y."/>
            <person name="Takeuchi M."/>
            <person name="Kobayashi T."/>
            <person name="Koike H."/>
            <person name="Abe K."/>
            <person name="Asai K."/>
            <person name="Arita M."/>
            <person name="Fujita N."/>
            <person name="Fukuda K."/>
            <person name="Higa K."/>
            <person name="Horikawa H."/>
            <person name="Ishikawa T."/>
            <person name="Jinno K."/>
            <person name="Kato Y."/>
            <person name="Kirimura K."/>
            <person name="Mizutani O."/>
            <person name="Nakasone K."/>
            <person name="Sano M."/>
            <person name="Shiraishi Y."/>
            <person name="Tsukahara M."/>
            <person name="Gomi K."/>
        </authorList>
    </citation>
    <scope>NUCLEOTIDE SEQUENCE [LARGE SCALE GENOMIC DNA]</scope>
    <source>
        <strain evidence="2 3">RIB 2604</strain>
    </source>
</reference>
<organism evidence="2 3">
    <name type="scientific">Aspergillus kawachii</name>
    <name type="common">White koji mold</name>
    <name type="synonym">Aspergillus awamori var. kawachi</name>
    <dbReference type="NCBI Taxonomy" id="1069201"/>
    <lineage>
        <taxon>Eukaryota</taxon>
        <taxon>Fungi</taxon>
        <taxon>Dikarya</taxon>
        <taxon>Ascomycota</taxon>
        <taxon>Pezizomycotina</taxon>
        <taxon>Eurotiomycetes</taxon>
        <taxon>Eurotiomycetidae</taxon>
        <taxon>Eurotiales</taxon>
        <taxon>Aspergillaceae</taxon>
        <taxon>Aspergillus</taxon>
        <taxon>Aspergillus subgen. Circumdati</taxon>
    </lineage>
</organism>
<dbReference type="GO" id="GO:0016740">
    <property type="term" value="F:transferase activity"/>
    <property type="evidence" value="ECO:0007669"/>
    <property type="project" value="UniProtKB-KW"/>
</dbReference>
<evidence type="ECO:0000313" key="2">
    <source>
        <dbReference type="EMBL" id="GAT20609.1"/>
    </source>
</evidence>
<dbReference type="Proteomes" id="UP000075230">
    <property type="component" value="Unassembled WGS sequence"/>
</dbReference>
<keyword evidence="2" id="KW-0808">Transferase</keyword>
<accession>A0A146F470</accession>